<dbReference type="OrthoDB" id="2732116at2"/>
<evidence type="ECO:0000256" key="6">
    <source>
        <dbReference type="SAM" id="MobiDB-lite"/>
    </source>
</evidence>
<dbReference type="Proteomes" id="UP000289856">
    <property type="component" value="Chromosome"/>
</dbReference>
<dbReference type="SUPFAM" id="SSF46689">
    <property type="entry name" value="Homeodomain-like"/>
    <property type="match status" value="1"/>
</dbReference>
<keyword evidence="1" id="KW-0678">Repressor</keyword>
<feature type="domain" description="HTH tetR-type" evidence="7">
    <location>
        <begin position="20"/>
        <end position="80"/>
    </location>
</feature>
<dbReference type="InterPro" id="IPR009057">
    <property type="entry name" value="Homeodomain-like_sf"/>
</dbReference>
<evidence type="ECO:0000256" key="5">
    <source>
        <dbReference type="PROSITE-ProRule" id="PRU00335"/>
    </source>
</evidence>
<evidence type="ECO:0000259" key="7">
    <source>
        <dbReference type="PROSITE" id="PS50977"/>
    </source>
</evidence>
<evidence type="ECO:0000313" key="9">
    <source>
        <dbReference type="Proteomes" id="UP000289856"/>
    </source>
</evidence>
<dbReference type="PROSITE" id="PS50977">
    <property type="entry name" value="HTH_TETR_2"/>
    <property type="match status" value="1"/>
</dbReference>
<dbReference type="PRINTS" id="PR00455">
    <property type="entry name" value="HTHTETR"/>
</dbReference>
<dbReference type="RefSeq" id="WP_130612649.1">
    <property type="nucleotide sequence ID" value="NZ_AP019400.1"/>
</dbReference>
<proteinExistence type="predicted"/>
<protein>
    <submittedName>
        <fullName evidence="8">TetR family transcriptional regulator</fullName>
    </submittedName>
</protein>
<evidence type="ECO:0000256" key="4">
    <source>
        <dbReference type="ARBA" id="ARBA00023163"/>
    </source>
</evidence>
<feature type="region of interest" description="Disordered" evidence="6">
    <location>
        <begin position="1"/>
        <end position="23"/>
    </location>
</feature>
<evidence type="ECO:0000256" key="1">
    <source>
        <dbReference type="ARBA" id="ARBA00022491"/>
    </source>
</evidence>
<feature type="compositionally biased region" description="Basic residues" evidence="6">
    <location>
        <begin position="1"/>
        <end position="11"/>
    </location>
</feature>
<gene>
    <name evidence="8" type="ORF">KCTCHS21_41750</name>
</gene>
<evidence type="ECO:0000256" key="3">
    <source>
        <dbReference type="ARBA" id="ARBA00023125"/>
    </source>
</evidence>
<sequence length="205" mass="23040">MTTPHSKRSPGRPKNGADQPSMRDKVLNTASSLFMELGYEPVSINMIAERAGVTKASVYYYFTNKAVLFTASVTEMMKRISLVTLRIINSHDDIRTRLEHIAIAKMSKTHVEFESLMREAMPSLTEEQRDDIRKAEHSIHEVLAASFRQGMDEGLIVEGNPMLLSHAFSALMMIGNREHIGETAYSGHELSIAIVDLFWKGISTR</sequence>
<dbReference type="AlphaFoldDB" id="A0A3T1D9K9"/>
<dbReference type="InterPro" id="IPR001647">
    <property type="entry name" value="HTH_TetR"/>
</dbReference>
<dbReference type="GO" id="GO:0000976">
    <property type="term" value="F:transcription cis-regulatory region binding"/>
    <property type="evidence" value="ECO:0007669"/>
    <property type="project" value="TreeGrafter"/>
</dbReference>
<evidence type="ECO:0000313" key="8">
    <source>
        <dbReference type="EMBL" id="BBI34776.1"/>
    </source>
</evidence>
<dbReference type="KEGG" id="cohn:KCTCHS21_41750"/>
<keyword evidence="4" id="KW-0804">Transcription</keyword>
<reference evidence="8 9" key="1">
    <citation type="submission" date="2019-01" db="EMBL/GenBank/DDBJ databases">
        <title>Complete genome sequence of Cohnella hallensis HS21 isolated from Korean fir (Abies koreana) rhizospheric soil.</title>
        <authorList>
            <person name="Jiang L."/>
            <person name="Kang S.W."/>
            <person name="Kim S."/>
            <person name="Jung J."/>
            <person name="Kim C.Y."/>
            <person name="Kim D.H."/>
            <person name="Kim S.W."/>
            <person name="Lee J."/>
        </authorList>
    </citation>
    <scope>NUCLEOTIDE SEQUENCE [LARGE SCALE GENOMIC DNA]</scope>
    <source>
        <strain evidence="8 9">HS21</strain>
    </source>
</reference>
<dbReference type="PANTHER" id="PTHR30055:SF175">
    <property type="entry name" value="HTH-TYPE TRANSCRIPTIONAL REPRESSOR KSTR2"/>
    <property type="match status" value="1"/>
</dbReference>
<dbReference type="PANTHER" id="PTHR30055">
    <property type="entry name" value="HTH-TYPE TRANSCRIPTIONAL REGULATOR RUTR"/>
    <property type="match status" value="1"/>
</dbReference>
<feature type="DNA-binding region" description="H-T-H motif" evidence="5">
    <location>
        <begin position="43"/>
        <end position="62"/>
    </location>
</feature>
<dbReference type="GO" id="GO:0003700">
    <property type="term" value="F:DNA-binding transcription factor activity"/>
    <property type="evidence" value="ECO:0007669"/>
    <property type="project" value="TreeGrafter"/>
</dbReference>
<dbReference type="InterPro" id="IPR050109">
    <property type="entry name" value="HTH-type_TetR-like_transc_reg"/>
</dbReference>
<dbReference type="InterPro" id="IPR023772">
    <property type="entry name" value="DNA-bd_HTH_TetR-type_CS"/>
</dbReference>
<accession>A0A3T1D9K9</accession>
<evidence type="ECO:0000256" key="2">
    <source>
        <dbReference type="ARBA" id="ARBA00023015"/>
    </source>
</evidence>
<dbReference type="EMBL" id="AP019400">
    <property type="protein sequence ID" value="BBI34776.1"/>
    <property type="molecule type" value="Genomic_DNA"/>
</dbReference>
<keyword evidence="2" id="KW-0805">Transcription regulation</keyword>
<name>A0A3T1D9K9_9BACL</name>
<organism evidence="8 9">
    <name type="scientific">Cohnella abietis</name>
    <dbReference type="NCBI Taxonomy" id="2507935"/>
    <lineage>
        <taxon>Bacteria</taxon>
        <taxon>Bacillati</taxon>
        <taxon>Bacillota</taxon>
        <taxon>Bacilli</taxon>
        <taxon>Bacillales</taxon>
        <taxon>Paenibacillaceae</taxon>
        <taxon>Cohnella</taxon>
    </lineage>
</organism>
<dbReference type="InterPro" id="IPR036271">
    <property type="entry name" value="Tet_transcr_reg_TetR-rel_C_sf"/>
</dbReference>
<dbReference type="PROSITE" id="PS01081">
    <property type="entry name" value="HTH_TETR_1"/>
    <property type="match status" value="1"/>
</dbReference>
<keyword evidence="9" id="KW-1185">Reference proteome</keyword>
<dbReference type="Pfam" id="PF00440">
    <property type="entry name" value="TetR_N"/>
    <property type="match status" value="1"/>
</dbReference>
<keyword evidence="3 5" id="KW-0238">DNA-binding</keyword>
<dbReference type="SUPFAM" id="SSF48498">
    <property type="entry name" value="Tetracyclin repressor-like, C-terminal domain"/>
    <property type="match status" value="1"/>
</dbReference>
<dbReference type="Gene3D" id="1.10.357.10">
    <property type="entry name" value="Tetracycline Repressor, domain 2"/>
    <property type="match status" value="1"/>
</dbReference>